<gene>
    <name evidence="5" type="ordered locus">DMR_45370</name>
</gene>
<dbReference type="InterPro" id="IPR052158">
    <property type="entry name" value="INH-QAR"/>
</dbReference>
<dbReference type="Proteomes" id="UP000009071">
    <property type="component" value="Chromosome"/>
</dbReference>
<dbReference type="InterPro" id="IPR018062">
    <property type="entry name" value="HTH_AraC-typ_CS"/>
</dbReference>
<dbReference type="InterPro" id="IPR029062">
    <property type="entry name" value="Class_I_gatase-like"/>
</dbReference>
<dbReference type="InterPro" id="IPR018060">
    <property type="entry name" value="HTH_AraC"/>
</dbReference>
<dbReference type="PROSITE" id="PS01124">
    <property type="entry name" value="HTH_ARAC_FAMILY_2"/>
    <property type="match status" value="1"/>
</dbReference>
<evidence type="ECO:0000256" key="1">
    <source>
        <dbReference type="ARBA" id="ARBA00023015"/>
    </source>
</evidence>
<organism evidence="5 6">
    <name type="scientific">Solidesulfovibrio magneticus (strain ATCC 700980 / DSM 13731 / RS-1)</name>
    <name type="common">Desulfovibrio magneticus</name>
    <dbReference type="NCBI Taxonomy" id="573370"/>
    <lineage>
        <taxon>Bacteria</taxon>
        <taxon>Pseudomonadati</taxon>
        <taxon>Thermodesulfobacteriota</taxon>
        <taxon>Desulfovibrionia</taxon>
        <taxon>Desulfovibrionales</taxon>
        <taxon>Desulfovibrionaceae</taxon>
        <taxon>Solidesulfovibrio</taxon>
    </lineage>
</organism>
<accession>C4XRW2</accession>
<reference evidence="5 6" key="1">
    <citation type="journal article" date="2009" name="Genome Res.">
        <title>Whole genome sequence of Desulfovibrio magneticus strain RS-1 revealed common gene clusters in magnetotactic bacteria.</title>
        <authorList>
            <person name="Nakazawa H."/>
            <person name="Arakaki A."/>
            <person name="Narita-Yamada S."/>
            <person name="Yashiro I."/>
            <person name="Jinno K."/>
            <person name="Aoki N."/>
            <person name="Tsuruyama A."/>
            <person name="Okamura Y."/>
            <person name="Tanikawa S."/>
            <person name="Fujita N."/>
            <person name="Takeyama H."/>
            <person name="Matsunaga T."/>
        </authorList>
    </citation>
    <scope>NUCLEOTIDE SEQUENCE [LARGE SCALE GENOMIC DNA]</scope>
    <source>
        <strain evidence="6">ATCC 700980 / DSM 13731 / RS-1</strain>
    </source>
</reference>
<keyword evidence="1" id="KW-0805">Transcription regulation</keyword>
<dbReference type="SUPFAM" id="SSF46689">
    <property type="entry name" value="Homeodomain-like"/>
    <property type="match status" value="2"/>
</dbReference>
<dbReference type="AlphaFoldDB" id="C4XRW2"/>
<dbReference type="Gene3D" id="1.10.10.60">
    <property type="entry name" value="Homeodomain-like"/>
    <property type="match status" value="1"/>
</dbReference>
<dbReference type="InterPro" id="IPR009057">
    <property type="entry name" value="Homeodomain-like_sf"/>
</dbReference>
<dbReference type="CDD" id="cd03137">
    <property type="entry name" value="GATase1_AraC_1"/>
    <property type="match status" value="1"/>
</dbReference>
<dbReference type="STRING" id="573370.DMR_45370"/>
<dbReference type="RefSeq" id="WP_015863143.1">
    <property type="nucleotide sequence ID" value="NC_012796.1"/>
</dbReference>
<evidence type="ECO:0000259" key="4">
    <source>
        <dbReference type="PROSITE" id="PS01124"/>
    </source>
</evidence>
<sequence length="324" mass="34061">MPIFPTPHRLAILALPGLVAFDLAIPQALFAQIRLPDGSKPYEVFLCGPGDPIRSGEHALGGVAPLERLPEADTVVIPGIMEPEAFADAAVAQALRRAATGGARLASICTGAFVLAAAGLLDGLPATTHWAKTADLARLYPAVAVADDVLFVDNGAVLTSAGLASGIDLCLHLVRMDCGAAVAEGCAEFFVLPLERHGGCAQRLRRVAPGADDSLAALQVWLLENLHVELSLETMAAQARLSPRTLHRRFREQLGAAPMDWLARARVGRAQALLETTNLGVEAVAAAVGFGSAAAFRERFRRLVGVSPTAWRETYGTDAGPARC</sequence>
<dbReference type="EMBL" id="AP010904">
    <property type="protein sequence ID" value="BAH78028.1"/>
    <property type="molecule type" value="Genomic_DNA"/>
</dbReference>
<dbReference type="SMART" id="SM00342">
    <property type="entry name" value="HTH_ARAC"/>
    <property type="match status" value="1"/>
</dbReference>
<dbReference type="PANTHER" id="PTHR43130">
    <property type="entry name" value="ARAC-FAMILY TRANSCRIPTIONAL REGULATOR"/>
    <property type="match status" value="1"/>
</dbReference>
<dbReference type="Pfam" id="PF01965">
    <property type="entry name" value="DJ-1_PfpI"/>
    <property type="match status" value="1"/>
</dbReference>
<keyword evidence="2" id="KW-0238">DNA-binding</keyword>
<keyword evidence="6" id="KW-1185">Reference proteome</keyword>
<dbReference type="InterPro" id="IPR002818">
    <property type="entry name" value="DJ-1/PfpI"/>
</dbReference>
<keyword evidence="3" id="KW-0804">Transcription</keyword>
<dbReference type="eggNOG" id="COG4977">
    <property type="taxonomic scope" value="Bacteria"/>
</dbReference>
<evidence type="ECO:0000313" key="5">
    <source>
        <dbReference type="EMBL" id="BAH78028.1"/>
    </source>
</evidence>
<dbReference type="SUPFAM" id="SSF52317">
    <property type="entry name" value="Class I glutamine amidotransferase-like"/>
    <property type="match status" value="1"/>
</dbReference>
<evidence type="ECO:0000256" key="2">
    <source>
        <dbReference type="ARBA" id="ARBA00023125"/>
    </source>
</evidence>
<dbReference type="KEGG" id="dma:DMR_45370"/>
<dbReference type="Gene3D" id="3.40.50.880">
    <property type="match status" value="1"/>
</dbReference>
<evidence type="ECO:0000256" key="3">
    <source>
        <dbReference type="ARBA" id="ARBA00023163"/>
    </source>
</evidence>
<dbReference type="GO" id="GO:0003700">
    <property type="term" value="F:DNA-binding transcription factor activity"/>
    <property type="evidence" value="ECO:0007669"/>
    <property type="project" value="InterPro"/>
</dbReference>
<dbReference type="PANTHER" id="PTHR43130:SF3">
    <property type="entry name" value="HTH-TYPE TRANSCRIPTIONAL REGULATOR RV1931C"/>
    <property type="match status" value="1"/>
</dbReference>
<proteinExistence type="predicted"/>
<dbReference type="HOGENOM" id="CLU_000445_59_0_7"/>
<feature type="domain" description="HTH araC/xylS-type" evidence="4">
    <location>
        <begin position="216"/>
        <end position="314"/>
    </location>
</feature>
<dbReference type="OrthoDB" id="9798003at2"/>
<dbReference type="Pfam" id="PF12833">
    <property type="entry name" value="HTH_18"/>
    <property type="match status" value="1"/>
</dbReference>
<evidence type="ECO:0000313" key="6">
    <source>
        <dbReference type="Proteomes" id="UP000009071"/>
    </source>
</evidence>
<dbReference type="GO" id="GO:0043565">
    <property type="term" value="F:sequence-specific DNA binding"/>
    <property type="evidence" value="ECO:0007669"/>
    <property type="project" value="InterPro"/>
</dbReference>
<protein>
    <submittedName>
        <fullName evidence="5">AraC family transcriptional regulator</fullName>
    </submittedName>
</protein>
<dbReference type="PROSITE" id="PS00041">
    <property type="entry name" value="HTH_ARAC_FAMILY_1"/>
    <property type="match status" value="1"/>
</dbReference>
<name>C4XRW2_SOLM1</name>